<organism evidence="2">
    <name type="scientific">Caldithrix abyssi</name>
    <dbReference type="NCBI Taxonomy" id="187145"/>
    <lineage>
        <taxon>Bacteria</taxon>
        <taxon>Pseudomonadati</taxon>
        <taxon>Calditrichota</taxon>
        <taxon>Calditrichia</taxon>
        <taxon>Calditrichales</taxon>
        <taxon>Calditrichaceae</taxon>
        <taxon>Caldithrix</taxon>
    </lineage>
</organism>
<reference evidence="2" key="1">
    <citation type="journal article" date="2020" name="mSystems">
        <title>Genome- and Community-Level Interaction Insights into Carbon Utilization and Element Cycling Functions of Hydrothermarchaeota in Hydrothermal Sediment.</title>
        <authorList>
            <person name="Zhou Z."/>
            <person name="Liu Y."/>
            <person name="Xu W."/>
            <person name="Pan J."/>
            <person name="Luo Z.H."/>
            <person name="Li M."/>
        </authorList>
    </citation>
    <scope>NUCLEOTIDE SEQUENCE [LARGE SCALE GENOMIC DNA]</scope>
    <source>
        <strain evidence="2">HyVt-456</strain>
    </source>
</reference>
<sequence length="690" mass="76566">TFCENRIKGDVLRHHFHDGLDFGLSEGGEVYSVLATQVTSILREGGNAFIRVGRYAYVHVDPDPNLDVGDKVTAYDKVIAVTNYQNHVHFKDGYPGSEINAIRPGGGLTPLTDTYDPTVAYIKFYKNKSTILFNNNKVNGLVDIVARAYDRTNSASGVGTNNGIYRMSWQVFDSTGTRAVTAKKTPYKFDNIPSSDSYITNVYFVGSDQGTYIYTPTNPVSSDGYWDTRLLDKGRYRVMVEVEDTRGHTATRWATVQVVEQDDAPPPMPVLTMLRGESDGHLQLRWAAMDTSDIAGFNLLFSYDGLSWNENTAMSTSIAIGDTLFAVDNFSSDKSIFFKLRTYDDAALINYSPWSDSYGVRVSADPPPLAIVDGFDGRTGYWRDKRHDFALDYGLALDAMNRGYSTFADESVEKDDRLLSGYPVVLYMTGDDRAPDSALTRGERAAIDRYMRGNGHFIISGTGLYSDALLAGGQTLDFFRTHFANLGGTRVFNADSVYGVAGTALEGFKAAIRDPEGEYLVMDGAAPVPDISRSVLRFNDLQGTSAAVFKDRGKDEPYNNCAVSYLAFPIEMIADRDKRYELVRRLVKMDAVTVLKNRETVPEKFSLGQNYPNPFNPSTVIPYRLSAAARVQLSVYDLSGRLLKTVVKGRQNAGNHRAVFDASGLANGVYYYRLYIEGQGVLIRKMLLLK</sequence>
<feature type="non-terminal residue" evidence="2">
    <location>
        <position position="1"/>
    </location>
</feature>
<evidence type="ECO:0000313" key="2">
    <source>
        <dbReference type="EMBL" id="HED11922.1"/>
    </source>
</evidence>
<dbReference type="Gene3D" id="2.60.40.4070">
    <property type="match status" value="1"/>
</dbReference>
<dbReference type="Proteomes" id="UP000886005">
    <property type="component" value="Unassembled WGS sequence"/>
</dbReference>
<protein>
    <submittedName>
        <fullName evidence="2">T9SS type A sorting domain-containing protein</fullName>
    </submittedName>
</protein>
<dbReference type="NCBIfam" id="TIGR04183">
    <property type="entry name" value="Por_Secre_tail"/>
    <property type="match status" value="1"/>
</dbReference>
<dbReference type="AlphaFoldDB" id="A0A7V1PVY1"/>
<name>A0A7V1PVY1_CALAY</name>
<gene>
    <name evidence="2" type="ORF">ENJ10_14625</name>
</gene>
<comment type="caution">
    <text evidence="2">The sequence shown here is derived from an EMBL/GenBank/DDBJ whole genome shotgun (WGS) entry which is preliminary data.</text>
</comment>
<dbReference type="InterPro" id="IPR026444">
    <property type="entry name" value="Secre_tail"/>
</dbReference>
<dbReference type="Pfam" id="PF18962">
    <property type="entry name" value="Por_Secre_tail"/>
    <property type="match status" value="1"/>
</dbReference>
<dbReference type="EMBL" id="DRLD01000417">
    <property type="protein sequence ID" value="HED11922.1"/>
    <property type="molecule type" value="Genomic_DNA"/>
</dbReference>
<evidence type="ECO:0000259" key="1">
    <source>
        <dbReference type="Pfam" id="PF18962"/>
    </source>
</evidence>
<feature type="domain" description="Secretion system C-terminal sorting" evidence="1">
    <location>
        <begin position="611"/>
        <end position="685"/>
    </location>
</feature>
<accession>A0A7V1PVY1</accession>
<proteinExistence type="predicted"/>